<comment type="catalytic activity">
    <reaction evidence="3">
        <text>O-phospho-L-threonyl-[protein] + H2O = L-threonyl-[protein] + phosphate</text>
        <dbReference type="Rhea" id="RHEA:47004"/>
        <dbReference type="Rhea" id="RHEA-COMP:11060"/>
        <dbReference type="Rhea" id="RHEA-COMP:11605"/>
        <dbReference type="ChEBI" id="CHEBI:15377"/>
        <dbReference type="ChEBI" id="CHEBI:30013"/>
        <dbReference type="ChEBI" id="CHEBI:43474"/>
        <dbReference type="ChEBI" id="CHEBI:61977"/>
        <dbReference type="EC" id="3.1.3.16"/>
    </reaction>
</comment>
<dbReference type="EMBL" id="SPHZ02000003">
    <property type="protein sequence ID" value="KAF0926313.1"/>
    <property type="molecule type" value="Genomic_DNA"/>
</dbReference>
<dbReference type="InterPro" id="IPR001932">
    <property type="entry name" value="PPM-type_phosphatase-like_dom"/>
</dbReference>
<dbReference type="Pfam" id="PF00481">
    <property type="entry name" value="PP2C"/>
    <property type="match status" value="1"/>
</dbReference>
<comment type="caution">
    <text evidence="5">The sequence shown here is derived from an EMBL/GenBank/DDBJ whole genome shotgun (WGS) entry which is preliminary data.</text>
</comment>
<evidence type="ECO:0000313" key="6">
    <source>
        <dbReference type="Proteomes" id="UP000479710"/>
    </source>
</evidence>
<evidence type="ECO:0000256" key="3">
    <source>
        <dbReference type="ARBA" id="ARBA00048336"/>
    </source>
</evidence>
<evidence type="ECO:0000259" key="4">
    <source>
        <dbReference type="Pfam" id="PF00481"/>
    </source>
</evidence>
<evidence type="ECO:0000256" key="1">
    <source>
        <dbReference type="ARBA" id="ARBA00013081"/>
    </source>
</evidence>
<feature type="domain" description="PPM-type phosphatase" evidence="4">
    <location>
        <begin position="6"/>
        <end position="47"/>
    </location>
</feature>
<dbReference type="EC" id="3.1.3.16" evidence="1"/>
<gene>
    <name evidence="5" type="ORF">E2562_022234</name>
</gene>
<evidence type="ECO:0000256" key="2">
    <source>
        <dbReference type="ARBA" id="ARBA00047761"/>
    </source>
</evidence>
<sequence length="110" mass="12230">MFKECDFALKRNRNMPPSRQMVTCVPDIRIENITDDTEFLVIASDGVCWCEGLDGGEMNIDLGSTKDAALFELKRLLEEFAQQRKIRRLEAACGRSAALPPKATQVAGPV</sequence>
<keyword evidence="6" id="KW-1185">Reference proteome</keyword>
<proteinExistence type="predicted"/>
<dbReference type="OrthoDB" id="696199at2759"/>
<evidence type="ECO:0000313" key="5">
    <source>
        <dbReference type="EMBL" id="KAF0926313.1"/>
    </source>
</evidence>
<dbReference type="Gene3D" id="3.60.40.10">
    <property type="entry name" value="PPM-type phosphatase domain"/>
    <property type="match status" value="1"/>
</dbReference>
<dbReference type="AlphaFoldDB" id="A0A6G1ENV5"/>
<protein>
    <recommendedName>
        <fullName evidence="1">protein-serine/threonine phosphatase</fullName>
        <ecNumber evidence="1">3.1.3.16</ecNumber>
    </recommendedName>
</protein>
<dbReference type="SUPFAM" id="SSF81606">
    <property type="entry name" value="PP2C-like"/>
    <property type="match status" value="1"/>
</dbReference>
<dbReference type="GO" id="GO:0004722">
    <property type="term" value="F:protein serine/threonine phosphatase activity"/>
    <property type="evidence" value="ECO:0007669"/>
    <property type="project" value="UniProtKB-EC"/>
</dbReference>
<reference evidence="5 6" key="1">
    <citation type="submission" date="2019-11" db="EMBL/GenBank/DDBJ databases">
        <title>Whole genome sequence of Oryza granulata.</title>
        <authorList>
            <person name="Li W."/>
        </authorList>
    </citation>
    <scope>NUCLEOTIDE SEQUENCE [LARGE SCALE GENOMIC DNA]</scope>
    <source>
        <strain evidence="6">cv. Menghai</strain>
        <tissue evidence="5">Leaf</tissue>
    </source>
</reference>
<comment type="catalytic activity">
    <reaction evidence="2">
        <text>O-phospho-L-seryl-[protein] + H2O = L-seryl-[protein] + phosphate</text>
        <dbReference type="Rhea" id="RHEA:20629"/>
        <dbReference type="Rhea" id="RHEA-COMP:9863"/>
        <dbReference type="Rhea" id="RHEA-COMP:11604"/>
        <dbReference type="ChEBI" id="CHEBI:15377"/>
        <dbReference type="ChEBI" id="CHEBI:29999"/>
        <dbReference type="ChEBI" id="CHEBI:43474"/>
        <dbReference type="ChEBI" id="CHEBI:83421"/>
        <dbReference type="EC" id="3.1.3.16"/>
    </reaction>
</comment>
<organism evidence="5 6">
    <name type="scientific">Oryza meyeriana var. granulata</name>
    <dbReference type="NCBI Taxonomy" id="110450"/>
    <lineage>
        <taxon>Eukaryota</taxon>
        <taxon>Viridiplantae</taxon>
        <taxon>Streptophyta</taxon>
        <taxon>Embryophyta</taxon>
        <taxon>Tracheophyta</taxon>
        <taxon>Spermatophyta</taxon>
        <taxon>Magnoliopsida</taxon>
        <taxon>Liliopsida</taxon>
        <taxon>Poales</taxon>
        <taxon>Poaceae</taxon>
        <taxon>BOP clade</taxon>
        <taxon>Oryzoideae</taxon>
        <taxon>Oryzeae</taxon>
        <taxon>Oryzinae</taxon>
        <taxon>Oryza</taxon>
        <taxon>Oryza meyeriana</taxon>
    </lineage>
</organism>
<dbReference type="InterPro" id="IPR036457">
    <property type="entry name" value="PPM-type-like_dom_sf"/>
</dbReference>
<name>A0A6G1ENV5_9ORYZ</name>
<dbReference type="Proteomes" id="UP000479710">
    <property type="component" value="Unassembled WGS sequence"/>
</dbReference>
<accession>A0A6G1ENV5</accession>